<dbReference type="Pfam" id="PF00722">
    <property type="entry name" value="Glyco_hydro_16"/>
    <property type="match status" value="1"/>
</dbReference>
<feature type="transmembrane region" description="Helical" evidence="2">
    <location>
        <begin position="256"/>
        <end position="278"/>
    </location>
</feature>
<keyword evidence="2" id="KW-1133">Transmembrane helix</keyword>
<evidence type="ECO:0000313" key="5">
    <source>
        <dbReference type="EMBL" id="CAL6058055.1"/>
    </source>
</evidence>
<name>A0AA86TM53_9EUKA</name>
<dbReference type="InterPro" id="IPR000757">
    <property type="entry name" value="Beta-glucanase-like"/>
</dbReference>
<reference evidence="4" key="1">
    <citation type="submission" date="2023-06" db="EMBL/GenBank/DDBJ databases">
        <authorList>
            <person name="Kurt Z."/>
        </authorList>
    </citation>
    <scope>NUCLEOTIDE SEQUENCE</scope>
</reference>
<keyword evidence="4" id="KW-0378">Hydrolase</keyword>
<keyword evidence="2" id="KW-0812">Transmembrane</keyword>
<dbReference type="EMBL" id="CATOUU010000226">
    <property type="protein sequence ID" value="CAI9921536.1"/>
    <property type="molecule type" value="Genomic_DNA"/>
</dbReference>
<dbReference type="PANTHER" id="PTHR10963">
    <property type="entry name" value="GLYCOSYL HYDROLASE-RELATED"/>
    <property type="match status" value="1"/>
</dbReference>
<dbReference type="GO" id="GO:0005975">
    <property type="term" value="P:carbohydrate metabolic process"/>
    <property type="evidence" value="ECO:0007669"/>
    <property type="project" value="InterPro"/>
</dbReference>
<dbReference type="EMBL" id="CAXDID020000218">
    <property type="protein sequence ID" value="CAL6058055.1"/>
    <property type="molecule type" value="Genomic_DNA"/>
</dbReference>
<dbReference type="CDD" id="cd08023">
    <property type="entry name" value="GH16_laminarinase_like"/>
    <property type="match status" value="1"/>
</dbReference>
<gene>
    <name evidence="5" type="ORF">HINF_LOCUS47945</name>
    <name evidence="4" type="ORF">HINF_LOCUS9181</name>
</gene>
<dbReference type="PROSITE" id="PS51762">
    <property type="entry name" value="GH16_2"/>
    <property type="match status" value="1"/>
</dbReference>
<protein>
    <submittedName>
        <fullName evidence="4">Glycoside hydrolase family 16 protein</fullName>
    </submittedName>
    <submittedName>
        <fullName evidence="5">Glycoside_hydrolase family 16 protein</fullName>
    </submittedName>
</protein>
<accession>A0AA86TM53</accession>
<keyword evidence="2" id="KW-0472">Membrane</keyword>
<feature type="domain" description="GH16" evidence="3">
    <location>
        <begin position="29"/>
        <end position="247"/>
    </location>
</feature>
<reference evidence="5 6" key="2">
    <citation type="submission" date="2024-07" db="EMBL/GenBank/DDBJ databases">
        <authorList>
            <person name="Akdeniz Z."/>
        </authorList>
    </citation>
    <scope>NUCLEOTIDE SEQUENCE [LARGE SCALE GENOMIC DNA]</scope>
</reference>
<evidence type="ECO:0000313" key="4">
    <source>
        <dbReference type="EMBL" id="CAI9921536.1"/>
    </source>
</evidence>
<comment type="caution">
    <text evidence="4">The sequence shown here is derived from an EMBL/GenBank/DDBJ whole genome shotgun (WGS) entry which is preliminary data.</text>
</comment>
<dbReference type="Proteomes" id="UP001642409">
    <property type="component" value="Unassembled WGS sequence"/>
</dbReference>
<sequence>MFILSLAASEFGSLIFSDNFTQSGQIDPQLWSNRVVPNPPNAEKQYYTDSDLNAFVSDNSLHIKAIKQTLGTKEYTSAKLTTQNTKLFKYGKFDIIAKLPIGLGTWPAFWLFSPEVNNNPYAEIDIMESVGADPNEIWFSVHSNSGSEDKKEHHTAGINASDINNVFHTYSIQWTPEYIKGLVDEKLYFQLNKKDIEKQYWHFDQEMFLILNLAVGGSWGGYAGICTDCFPQEIIVKSVNVYEYVGVNGLKMGGKIAIGVVVGVIIIAGVIVGAAMYVKHTKNKKKSIPKQKMTKTNHLI</sequence>
<dbReference type="AlphaFoldDB" id="A0AA86TM53"/>
<evidence type="ECO:0000259" key="3">
    <source>
        <dbReference type="PROSITE" id="PS51762"/>
    </source>
</evidence>
<dbReference type="SUPFAM" id="SSF49899">
    <property type="entry name" value="Concanavalin A-like lectins/glucanases"/>
    <property type="match status" value="1"/>
</dbReference>
<evidence type="ECO:0000256" key="2">
    <source>
        <dbReference type="SAM" id="Phobius"/>
    </source>
</evidence>
<evidence type="ECO:0000256" key="1">
    <source>
        <dbReference type="ARBA" id="ARBA00006865"/>
    </source>
</evidence>
<dbReference type="PANTHER" id="PTHR10963:SF55">
    <property type="entry name" value="GLYCOSIDE HYDROLASE FAMILY 16 PROTEIN"/>
    <property type="match status" value="1"/>
</dbReference>
<dbReference type="GO" id="GO:0004553">
    <property type="term" value="F:hydrolase activity, hydrolyzing O-glycosyl compounds"/>
    <property type="evidence" value="ECO:0007669"/>
    <property type="project" value="InterPro"/>
</dbReference>
<dbReference type="Gene3D" id="2.60.120.200">
    <property type="match status" value="1"/>
</dbReference>
<organism evidence="4">
    <name type="scientific">Hexamita inflata</name>
    <dbReference type="NCBI Taxonomy" id="28002"/>
    <lineage>
        <taxon>Eukaryota</taxon>
        <taxon>Metamonada</taxon>
        <taxon>Diplomonadida</taxon>
        <taxon>Hexamitidae</taxon>
        <taxon>Hexamitinae</taxon>
        <taxon>Hexamita</taxon>
    </lineage>
</organism>
<proteinExistence type="inferred from homology"/>
<dbReference type="InterPro" id="IPR050546">
    <property type="entry name" value="Glycosyl_Hydrlase_16"/>
</dbReference>
<keyword evidence="6" id="KW-1185">Reference proteome</keyword>
<comment type="similarity">
    <text evidence="1">Belongs to the glycosyl hydrolase 16 family.</text>
</comment>
<dbReference type="InterPro" id="IPR013320">
    <property type="entry name" value="ConA-like_dom_sf"/>
</dbReference>
<evidence type="ECO:0000313" key="6">
    <source>
        <dbReference type="Proteomes" id="UP001642409"/>
    </source>
</evidence>